<reference evidence="2 3" key="1">
    <citation type="submission" date="2018-09" db="EMBL/GenBank/DDBJ databases">
        <title>Genomic investigation of the strawberry pathogen Phytophthora fragariae indicates pathogenicity is determined by transcriptional variation in three key races.</title>
        <authorList>
            <person name="Adams T.M."/>
            <person name="Armitage A.D."/>
            <person name="Sobczyk M.K."/>
            <person name="Bates H.J."/>
            <person name="Dunwell J.M."/>
            <person name="Nellist C.F."/>
            <person name="Harrison R.J."/>
        </authorList>
    </citation>
    <scope>NUCLEOTIDE SEQUENCE [LARGE SCALE GENOMIC DNA]</scope>
    <source>
        <strain evidence="2 3">NOV-77</strain>
    </source>
</reference>
<name>A0A6G0R613_9STRA</name>
<sequence length="69" mass="7528">MSSQLLGEEDQADPEEPIVGGYDTSDWDNVFAPESRTGTERNDVLASSYISALKNSSGLRLVNEEHVPC</sequence>
<feature type="region of interest" description="Disordered" evidence="1">
    <location>
        <begin position="1"/>
        <end position="39"/>
    </location>
</feature>
<feature type="compositionally biased region" description="Acidic residues" evidence="1">
    <location>
        <begin position="7"/>
        <end position="16"/>
    </location>
</feature>
<dbReference type="AlphaFoldDB" id="A0A6G0R613"/>
<accession>A0A6G0R613</accession>
<evidence type="ECO:0000256" key="1">
    <source>
        <dbReference type="SAM" id="MobiDB-lite"/>
    </source>
</evidence>
<protein>
    <submittedName>
        <fullName evidence="2">Uncharacterized protein</fullName>
    </submittedName>
</protein>
<dbReference type="EMBL" id="QXFY01001385">
    <property type="protein sequence ID" value="KAE9319224.1"/>
    <property type="molecule type" value="Genomic_DNA"/>
</dbReference>
<proteinExistence type="predicted"/>
<gene>
    <name evidence="2" type="ORF">PF008_g18324</name>
</gene>
<evidence type="ECO:0000313" key="3">
    <source>
        <dbReference type="Proteomes" id="UP000486351"/>
    </source>
</evidence>
<dbReference type="Proteomes" id="UP000486351">
    <property type="component" value="Unassembled WGS sequence"/>
</dbReference>
<organism evidence="2 3">
    <name type="scientific">Phytophthora fragariae</name>
    <dbReference type="NCBI Taxonomy" id="53985"/>
    <lineage>
        <taxon>Eukaryota</taxon>
        <taxon>Sar</taxon>
        <taxon>Stramenopiles</taxon>
        <taxon>Oomycota</taxon>
        <taxon>Peronosporomycetes</taxon>
        <taxon>Peronosporales</taxon>
        <taxon>Peronosporaceae</taxon>
        <taxon>Phytophthora</taxon>
    </lineage>
</organism>
<comment type="caution">
    <text evidence="2">The sequence shown here is derived from an EMBL/GenBank/DDBJ whole genome shotgun (WGS) entry which is preliminary data.</text>
</comment>
<evidence type="ECO:0000313" key="2">
    <source>
        <dbReference type="EMBL" id="KAE9319224.1"/>
    </source>
</evidence>